<organism evidence="1">
    <name type="scientific">viral metagenome</name>
    <dbReference type="NCBI Taxonomy" id="1070528"/>
    <lineage>
        <taxon>unclassified sequences</taxon>
        <taxon>metagenomes</taxon>
        <taxon>organismal metagenomes</taxon>
    </lineage>
</organism>
<accession>A0A6M3JA67</accession>
<evidence type="ECO:0000313" key="1">
    <source>
        <dbReference type="EMBL" id="QJA66770.1"/>
    </source>
</evidence>
<name>A0A6M3JA67_9ZZZZ</name>
<dbReference type="EMBL" id="MT141560">
    <property type="protein sequence ID" value="QJA66770.1"/>
    <property type="molecule type" value="Genomic_DNA"/>
</dbReference>
<reference evidence="1" key="1">
    <citation type="submission" date="2020-03" db="EMBL/GenBank/DDBJ databases">
        <title>The deep terrestrial virosphere.</title>
        <authorList>
            <person name="Holmfeldt K."/>
            <person name="Nilsson E."/>
            <person name="Simone D."/>
            <person name="Lopez-Fernandez M."/>
            <person name="Wu X."/>
            <person name="de Brujin I."/>
            <person name="Lundin D."/>
            <person name="Andersson A."/>
            <person name="Bertilsson S."/>
            <person name="Dopson M."/>
        </authorList>
    </citation>
    <scope>NUCLEOTIDE SEQUENCE</scope>
    <source>
        <strain evidence="1">MM415B00334</strain>
    </source>
</reference>
<proteinExistence type="predicted"/>
<gene>
    <name evidence="1" type="ORF">MM415B00334_0023</name>
</gene>
<sequence length="132" mass="14743">MTRNIDKFIEAAADEIAEHFAESIQEPVTVDALAAFARGSIRRAIDDSGVLVNREPVAHTIKMGVTYPERAFEAFVQKAAIALDNANHHSKDRFISATEVWSRARELAEEGVRWGYVDPPAQTDNHSKERPK</sequence>
<dbReference type="AlphaFoldDB" id="A0A6M3JA67"/>
<protein>
    <submittedName>
        <fullName evidence="1">Uncharacterized protein</fullName>
    </submittedName>
</protein>